<evidence type="ECO:0000313" key="1">
    <source>
        <dbReference type="EMBL" id="MFM0520665.1"/>
    </source>
</evidence>
<dbReference type="RefSeq" id="WP_250482421.1">
    <property type="nucleotide sequence ID" value="NZ_JAQQDB010000026.1"/>
</dbReference>
<accession>A0ABW9CTS0</accession>
<comment type="caution">
    <text evidence="1">The sequence shown here is derived from an EMBL/GenBank/DDBJ whole genome shotgun (WGS) entry which is preliminary data.</text>
</comment>
<keyword evidence="2" id="KW-1185">Reference proteome</keyword>
<evidence type="ECO:0000313" key="2">
    <source>
        <dbReference type="Proteomes" id="UP001629462"/>
    </source>
</evidence>
<protein>
    <submittedName>
        <fullName evidence="1">Uncharacterized protein</fullName>
    </submittedName>
</protein>
<proteinExistence type="predicted"/>
<name>A0ABW9CTS0_9BURK</name>
<organism evidence="1 2">
    <name type="scientific">Caballeronia jiangsuensis</name>
    <dbReference type="NCBI Taxonomy" id="1458357"/>
    <lineage>
        <taxon>Bacteria</taxon>
        <taxon>Pseudomonadati</taxon>
        <taxon>Pseudomonadota</taxon>
        <taxon>Betaproteobacteria</taxon>
        <taxon>Burkholderiales</taxon>
        <taxon>Burkholderiaceae</taxon>
        <taxon>Caballeronia</taxon>
    </lineage>
</organism>
<gene>
    <name evidence="1" type="ORF">PQR08_24865</name>
</gene>
<sequence length="59" mass="6340">MATYRAAYIRPEAGSNGVGVLLTTQEHSTLTDDELMFVARQVAAANDVEGEIVIGDWGE</sequence>
<dbReference type="EMBL" id="JAQQDB010000026">
    <property type="protein sequence ID" value="MFM0520665.1"/>
    <property type="molecule type" value="Genomic_DNA"/>
</dbReference>
<dbReference type="Proteomes" id="UP001629462">
    <property type="component" value="Unassembled WGS sequence"/>
</dbReference>
<reference evidence="1 2" key="1">
    <citation type="journal article" date="2024" name="Chem. Sci.">
        <title>Discovery of megapolipeptins by genome mining of a Burkholderiales bacteria collection.</title>
        <authorList>
            <person name="Paulo B.S."/>
            <person name="Recchia M.J.J."/>
            <person name="Lee S."/>
            <person name="Fergusson C.H."/>
            <person name="Romanowski S.B."/>
            <person name="Hernandez A."/>
            <person name="Krull N."/>
            <person name="Liu D.Y."/>
            <person name="Cavanagh H."/>
            <person name="Bos A."/>
            <person name="Gray C.A."/>
            <person name="Murphy B.T."/>
            <person name="Linington R.G."/>
            <person name="Eustaquio A.S."/>
        </authorList>
    </citation>
    <scope>NUCLEOTIDE SEQUENCE [LARGE SCALE GENOMIC DNA]</scope>
    <source>
        <strain evidence="1 2">RL17-374-BIF-D</strain>
    </source>
</reference>